<name>A0A255Z9F6_9FLAO</name>
<sequence>MIAVLVVTSCQNEPLDSDLLNIQPVQPTGPALFKVDFGGETFVATAAEATVQGTLVTIAGARGTNGETIVLTIAGGVTTGTYNTAVQMYVPSETASAFYSNTNISDGTTNGIVTITNINTQAQTISGTFSFTGHYADVEQNLPAVPFTNGIFQNIPYTGTMPGTGPGPGPGPGPQTEYFRAKVGQQMVDFPDVISLSEFGILSLSGNAIDPMRSLQLVLNANITPGTYSLGFGVPTASINIGTTLYTANTGSLTVISNANGWIKGTFSFNGVNQLNPSNTISITEGSFNVPLE</sequence>
<reference evidence="1 2" key="1">
    <citation type="submission" date="2017-07" db="EMBL/GenBank/DDBJ databases">
        <title>Flavobacterium cyanobacteriorum sp. nov., isolated from cyanobacterial aggregates in a eutrophic lake.</title>
        <authorList>
            <person name="Cai H."/>
        </authorList>
    </citation>
    <scope>NUCLEOTIDE SEQUENCE [LARGE SCALE GENOMIC DNA]</scope>
    <source>
        <strain evidence="1 2">TH021</strain>
    </source>
</reference>
<accession>A0A255Z9F6</accession>
<evidence type="ECO:0000313" key="2">
    <source>
        <dbReference type="Proteomes" id="UP000216605"/>
    </source>
</evidence>
<organism evidence="1 2">
    <name type="scientific">Flavobacterium cyanobacteriorum</name>
    <dbReference type="NCBI Taxonomy" id="2022802"/>
    <lineage>
        <taxon>Bacteria</taxon>
        <taxon>Pseudomonadati</taxon>
        <taxon>Bacteroidota</taxon>
        <taxon>Flavobacteriia</taxon>
        <taxon>Flavobacteriales</taxon>
        <taxon>Flavobacteriaceae</taxon>
        <taxon>Flavobacterium</taxon>
    </lineage>
</organism>
<evidence type="ECO:0000313" key="1">
    <source>
        <dbReference type="EMBL" id="OYQ38098.1"/>
    </source>
</evidence>
<comment type="caution">
    <text evidence="1">The sequence shown here is derived from an EMBL/GenBank/DDBJ whole genome shotgun (WGS) entry which is preliminary data.</text>
</comment>
<dbReference type="InterPro" id="IPR046219">
    <property type="entry name" value="DUF6252"/>
</dbReference>
<dbReference type="Proteomes" id="UP000216605">
    <property type="component" value="Unassembled WGS sequence"/>
</dbReference>
<dbReference type="AlphaFoldDB" id="A0A255Z9F6"/>
<protein>
    <submittedName>
        <fullName evidence="1">Uncharacterized protein</fullName>
    </submittedName>
</protein>
<gene>
    <name evidence="1" type="ORF">CHU92_06685</name>
</gene>
<proteinExistence type="predicted"/>
<dbReference type="Pfam" id="PF19765">
    <property type="entry name" value="DUF6252"/>
    <property type="match status" value="1"/>
</dbReference>
<keyword evidence="2" id="KW-1185">Reference proteome</keyword>
<dbReference type="EMBL" id="NOXV01000237">
    <property type="protein sequence ID" value="OYQ38098.1"/>
    <property type="molecule type" value="Genomic_DNA"/>
</dbReference>